<gene>
    <name evidence="2" type="ORF">ACFFR3_10300</name>
</gene>
<dbReference type="RefSeq" id="WP_345409214.1">
    <property type="nucleotide sequence ID" value="NZ_BAAAXS010000001.1"/>
</dbReference>
<dbReference type="Pfam" id="PF14325">
    <property type="entry name" value="DUF4383"/>
    <property type="match status" value="1"/>
</dbReference>
<protein>
    <submittedName>
        <fullName evidence="2">DUF4383 domain-containing protein</fullName>
    </submittedName>
</protein>
<proteinExistence type="predicted"/>
<keyword evidence="1" id="KW-0812">Transmembrane</keyword>
<keyword evidence="1" id="KW-0472">Membrane</keyword>
<reference evidence="2 3" key="1">
    <citation type="submission" date="2024-09" db="EMBL/GenBank/DDBJ databases">
        <authorList>
            <person name="Sun Q."/>
            <person name="Mori K."/>
        </authorList>
    </citation>
    <scope>NUCLEOTIDE SEQUENCE [LARGE SCALE GENOMIC DNA]</scope>
    <source>
        <strain evidence="2 3">JCM 3324</strain>
    </source>
</reference>
<evidence type="ECO:0000313" key="2">
    <source>
        <dbReference type="EMBL" id="MFB9469896.1"/>
    </source>
</evidence>
<feature type="transmembrane region" description="Helical" evidence="1">
    <location>
        <begin position="12"/>
        <end position="33"/>
    </location>
</feature>
<evidence type="ECO:0000313" key="3">
    <source>
        <dbReference type="Proteomes" id="UP001589568"/>
    </source>
</evidence>
<sequence>MSTSRTTANRTPLQLAALVTGVVFLLVGVLGFVPGVTTNYDDLQFAGHHSDAMLLGVFQVSILHNIVHLLFGIAGVLMARTWSGARAFLIGGGVIYLVLWLYGLLITHDSPANFVPLNTADNWLHLILGLGMTGLGVLLSRRTAVIR</sequence>
<name>A0ABV5NI27_9ACTN</name>
<keyword evidence="1" id="KW-1133">Transmembrane helix</keyword>
<comment type="caution">
    <text evidence="2">The sequence shown here is derived from an EMBL/GenBank/DDBJ whole genome shotgun (WGS) entry which is preliminary data.</text>
</comment>
<keyword evidence="3" id="KW-1185">Reference proteome</keyword>
<organism evidence="2 3">
    <name type="scientific">Nonomuraea salmonea</name>
    <dbReference type="NCBI Taxonomy" id="46181"/>
    <lineage>
        <taxon>Bacteria</taxon>
        <taxon>Bacillati</taxon>
        <taxon>Actinomycetota</taxon>
        <taxon>Actinomycetes</taxon>
        <taxon>Streptosporangiales</taxon>
        <taxon>Streptosporangiaceae</taxon>
        <taxon>Nonomuraea</taxon>
    </lineage>
</organism>
<accession>A0ABV5NI27</accession>
<dbReference type="Proteomes" id="UP001589568">
    <property type="component" value="Unassembled WGS sequence"/>
</dbReference>
<feature type="transmembrane region" description="Helical" evidence="1">
    <location>
        <begin position="53"/>
        <end position="77"/>
    </location>
</feature>
<feature type="transmembrane region" description="Helical" evidence="1">
    <location>
        <begin position="84"/>
        <end position="103"/>
    </location>
</feature>
<feature type="transmembrane region" description="Helical" evidence="1">
    <location>
        <begin position="123"/>
        <end position="140"/>
    </location>
</feature>
<evidence type="ECO:0000256" key="1">
    <source>
        <dbReference type="SAM" id="Phobius"/>
    </source>
</evidence>
<dbReference type="EMBL" id="JBHMCF010000010">
    <property type="protein sequence ID" value="MFB9469896.1"/>
    <property type="molecule type" value="Genomic_DNA"/>
</dbReference>